<dbReference type="InParanoid" id="W7X672"/>
<keyword evidence="1 2" id="KW-0812">Transmembrane</keyword>
<name>W7X672_TETTS</name>
<dbReference type="EMBL" id="GG662720">
    <property type="protein sequence ID" value="EWS74865.1"/>
    <property type="molecule type" value="Genomic_DNA"/>
</dbReference>
<feature type="transmembrane region" description="Helical" evidence="1">
    <location>
        <begin position="26"/>
        <end position="49"/>
    </location>
</feature>
<evidence type="ECO:0000256" key="1">
    <source>
        <dbReference type="SAM" id="Phobius"/>
    </source>
</evidence>
<sequence>MCNLKFSILIISFKVFQLKIKNLGKYFHHIVIIQIIHFIVGINLTKFYLFKQNQLTLKNNFFTQHSYQSKNISFTSYKFQQYTFIYFYLFILDPKQIVHQILTQNIFCDIVLLFGISKLSLFQITKQNQSIVKLLPVSQSIQLCYLFLETSKRILFRRLILHSFSLLKPILQLEKNHRKIQFTFSKTNSYFLQFITFNLLSQFLYIFYLYLQIKQVLAKISNHLAFFYYFRFEIFKYFQSSQDGNY</sequence>
<feature type="transmembrane region" description="Helical" evidence="1">
    <location>
        <begin position="191"/>
        <end position="211"/>
    </location>
</feature>
<proteinExistence type="predicted"/>
<reference evidence="3" key="1">
    <citation type="journal article" date="2006" name="PLoS Biol.">
        <title>Macronuclear genome sequence of the ciliate Tetrahymena thermophila, a model eukaryote.</title>
        <authorList>
            <person name="Eisen J.A."/>
            <person name="Coyne R.S."/>
            <person name="Wu M."/>
            <person name="Wu D."/>
            <person name="Thiagarajan M."/>
            <person name="Wortman J.R."/>
            <person name="Badger J.H."/>
            <person name="Ren Q."/>
            <person name="Amedeo P."/>
            <person name="Jones K.M."/>
            <person name="Tallon L.J."/>
            <person name="Delcher A.L."/>
            <person name="Salzberg S.L."/>
            <person name="Silva J.C."/>
            <person name="Haas B.J."/>
            <person name="Majoros W.H."/>
            <person name="Farzad M."/>
            <person name="Carlton J.M."/>
            <person name="Smith R.K. Jr."/>
            <person name="Garg J."/>
            <person name="Pearlman R.E."/>
            <person name="Karrer K.M."/>
            <person name="Sun L."/>
            <person name="Manning G."/>
            <person name="Elde N.C."/>
            <person name="Turkewitz A.P."/>
            <person name="Asai D.J."/>
            <person name="Wilkes D.E."/>
            <person name="Wang Y."/>
            <person name="Cai H."/>
            <person name="Collins K."/>
            <person name="Stewart B.A."/>
            <person name="Lee S.R."/>
            <person name="Wilamowska K."/>
            <person name="Weinberg Z."/>
            <person name="Ruzzo W.L."/>
            <person name="Wloga D."/>
            <person name="Gaertig J."/>
            <person name="Frankel J."/>
            <person name="Tsao C.-C."/>
            <person name="Gorovsky M.A."/>
            <person name="Keeling P.J."/>
            <person name="Waller R.F."/>
            <person name="Patron N.J."/>
            <person name="Cherry J.M."/>
            <person name="Stover N.A."/>
            <person name="Krieger C.J."/>
            <person name="del Toro C."/>
            <person name="Ryder H.F."/>
            <person name="Williamson S.C."/>
            <person name="Barbeau R.A."/>
            <person name="Hamilton E.P."/>
            <person name="Orias E."/>
        </authorList>
    </citation>
    <scope>NUCLEOTIDE SEQUENCE [LARGE SCALE GENOMIC DNA]</scope>
    <source>
        <strain evidence="3">SB210</strain>
    </source>
</reference>
<evidence type="ECO:0000313" key="3">
    <source>
        <dbReference type="Proteomes" id="UP000009168"/>
    </source>
</evidence>
<evidence type="ECO:0000313" key="2">
    <source>
        <dbReference type="EMBL" id="EWS74865.1"/>
    </source>
</evidence>
<protein>
    <submittedName>
        <fullName evidence="2">Transmembrane protein, putative</fullName>
    </submittedName>
</protein>
<accession>W7X672</accession>
<keyword evidence="1" id="KW-0472">Membrane</keyword>
<dbReference type="AlphaFoldDB" id="W7X672"/>
<dbReference type="Proteomes" id="UP000009168">
    <property type="component" value="Unassembled WGS sequence"/>
</dbReference>
<dbReference type="KEGG" id="tet:TTHERM_000035219"/>
<keyword evidence="1" id="KW-1133">Transmembrane helix</keyword>
<keyword evidence="3" id="KW-1185">Reference proteome</keyword>
<dbReference type="RefSeq" id="XP_012652578.1">
    <property type="nucleotide sequence ID" value="XM_012797124.1"/>
</dbReference>
<dbReference type="GeneID" id="24436905"/>
<organism evidence="2 3">
    <name type="scientific">Tetrahymena thermophila (strain SB210)</name>
    <dbReference type="NCBI Taxonomy" id="312017"/>
    <lineage>
        <taxon>Eukaryota</taxon>
        <taxon>Sar</taxon>
        <taxon>Alveolata</taxon>
        <taxon>Ciliophora</taxon>
        <taxon>Intramacronucleata</taxon>
        <taxon>Oligohymenophorea</taxon>
        <taxon>Hymenostomatida</taxon>
        <taxon>Tetrahymenina</taxon>
        <taxon>Tetrahymenidae</taxon>
        <taxon>Tetrahymena</taxon>
    </lineage>
</organism>
<gene>
    <name evidence="2" type="ORF">TTHERM_000035219</name>
</gene>